<evidence type="ECO:0000259" key="3">
    <source>
        <dbReference type="Pfam" id="PF03061"/>
    </source>
</evidence>
<dbReference type="InterPro" id="IPR011973">
    <property type="entry name" value="PaaD"/>
</dbReference>
<dbReference type="Proteomes" id="UP000198851">
    <property type="component" value="Unassembled WGS sequence"/>
</dbReference>
<dbReference type="NCBIfam" id="TIGR02286">
    <property type="entry name" value="PaaD"/>
    <property type="match status" value="1"/>
</dbReference>
<evidence type="ECO:0000256" key="1">
    <source>
        <dbReference type="ARBA" id="ARBA00008324"/>
    </source>
</evidence>
<dbReference type="Pfam" id="PF03061">
    <property type="entry name" value="4HBT"/>
    <property type="match status" value="1"/>
</dbReference>
<evidence type="ECO:0000313" key="5">
    <source>
        <dbReference type="Proteomes" id="UP000198851"/>
    </source>
</evidence>
<dbReference type="PANTHER" id="PTHR42856:SF1">
    <property type="entry name" value="ACYL-COENZYME A THIOESTERASE PAAI"/>
    <property type="match status" value="1"/>
</dbReference>
<dbReference type="AlphaFoldDB" id="A0A1I3ZX21"/>
<dbReference type="FunFam" id="3.10.129.10:FF:000022">
    <property type="entry name" value="Phenylacetic acid degradation protein"/>
    <property type="match status" value="1"/>
</dbReference>
<organism evidence="4 5">
    <name type="scientific">Shimia haliotis</name>
    <dbReference type="NCBI Taxonomy" id="1280847"/>
    <lineage>
        <taxon>Bacteria</taxon>
        <taxon>Pseudomonadati</taxon>
        <taxon>Pseudomonadota</taxon>
        <taxon>Alphaproteobacteria</taxon>
        <taxon>Rhodobacterales</taxon>
        <taxon>Roseobacteraceae</taxon>
    </lineage>
</organism>
<reference evidence="5" key="1">
    <citation type="submission" date="2016-10" db="EMBL/GenBank/DDBJ databases">
        <authorList>
            <person name="Varghese N."/>
            <person name="Submissions S."/>
        </authorList>
    </citation>
    <scope>NUCLEOTIDE SEQUENCE [LARGE SCALE GENOMIC DNA]</scope>
    <source>
        <strain evidence="5">DSM 28453</strain>
    </source>
</reference>
<dbReference type="Gene3D" id="3.10.129.10">
    <property type="entry name" value="Hotdog Thioesterase"/>
    <property type="match status" value="1"/>
</dbReference>
<sequence length="144" mass="15435">MAEMTAQERAEKSAEAMWGPDQASQFLGMQIAEIGEGTATLTMTVRPEFCNGHGICHGGLTFTLADSAFAFACNSRNQATVAQHNQISYLAPGREGDVLTAHAREVSLSGRSGLYDVTVTNQDAVVIAEFRGASRAIRGHLFEE</sequence>
<dbReference type="InterPro" id="IPR029069">
    <property type="entry name" value="HotDog_dom_sf"/>
</dbReference>
<feature type="domain" description="Thioesterase" evidence="3">
    <location>
        <begin position="53"/>
        <end position="126"/>
    </location>
</feature>
<dbReference type="STRING" id="1280847.SAMN04488036_10129"/>
<accession>A0A1I3ZX21</accession>
<protein>
    <submittedName>
        <fullName evidence="4">Acyl-CoA thioesterase</fullName>
    </submittedName>
</protein>
<dbReference type="InterPro" id="IPR003736">
    <property type="entry name" value="PAAI_dom"/>
</dbReference>
<dbReference type="SUPFAM" id="SSF54637">
    <property type="entry name" value="Thioesterase/thiol ester dehydrase-isomerase"/>
    <property type="match status" value="1"/>
</dbReference>
<dbReference type="GO" id="GO:0016289">
    <property type="term" value="F:acyl-CoA hydrolase activity"/>
    <property type="evidence" value="ECO:0007669"/>
    <property type="project" value="UniProtKB-ARBA"/>
</dbReference>
<dbReference type="EMBL" id="FOSZ01000001">
    <property type="protein sequence ID" value="SFK48618.1"/>
    <property type="molecule type" value="Genomic_DNA"/>
</dbReference>
<keyword evidence="2" id="KW-0378">Hydrolase</keyword>
<dbReference type="NCBIfam" id="TIGR00369">
    <property type="entry name" value="unchar_dom_1"/>
    <property type="match status" value="1"/>
</dbReference>
<name>A0A1I3ZX21_9RHOB</name>
<gene>
    <name evidence="4" type="ORF">SAMN04488036_10129</name>
</gene>
<comment type="similarity">
    <text evidence="1">Belongs to the thioesterase PaaI family.</text>
</comment>
<proteinExistence type="inferred from homology"/>
<dbReference type="InterPro" id="IPR006683">
    <property type="entry name" value="Thioestr_dom"/>
</dbReference>
<keyword evidence="5" id="KW-1185">Reference proteome</keyword>
<dbReference type="PANTHER" id="PTHR42856">
    <property type="entry name" value="ACYL-COENZYME A THIOESTERASE PAAI"/>
    <property type="match status" value="1"/>
</dbReference>
<evidence type="ECO:0000256" key="2">
    <source>
        <dbReference type="ARBA" id="ARBA00022801"/>
    </source>
</evidence>
<dbReference type="CDD" id="cd03443">
    <property type="entry name" value="PaaI_thioesterase"/>
    <property type="match status" value="1"/>
</dbReference>
<evidence type="ECO:0000313" key="4">
    <source>
        <dbReference type="EMBL" id="SFK48618.1"/>
    </source>
</evidence>
<dbReference type="InterPro" id="IPR052723">
    <property type="entry name" value="Acyl-CoA_thioesterase_PaaI"/>
</dbReference>